<dbReference type="Proteomes" id="UP000765509">
    <property type="component" value="Unassembled WGS sequence"/>
</dbReference>
<sequence length="384" mass="43408">MRWDDTNIFFSTAIKNILIINLATFSLAVSTAGLAVPTSGQTNLTISYLSEIVNCSNPSLRLLKKHPKKLLSSRKNKHLKDPCLHRRLKPQLWEELNLDQYLLDYPGGQYISLEQLAINSRLLNFDCGIEKLCYAGQLCSPVKGKDWYILVAAQEWNSYMNILYQAVGFSMTMMQGIIPSMIKDFFPDEHDDWAIAKAYLTFTSNCAKVHPTEGHKSYTKWLMQLVQGQIGLAAGEANIMDYAIVPDPVNQHDKWTFFISQLSQNQDMIQTKLAKISEDIISSGISTQDGVYGILKDGKFLVDHLNSKSLINLASKAQSEMKLSIELNLLAAIWKKQAYNELPEGLVVKLEFRLAHFIINISLAIAPRIAFQLFQEFFQVVGIH</sequence>
<comment type="caution">
    <text evidence="2">The sequence shown here is derived from an EMBL/GenBank/DDBJ whole genome shotgun (WGS) entry which is preliminary data.</text>
</comment>
<dbReference type="PANTHER" id="PTHR33339">
    <property type="entry name" value="LYSM DOMAIN-CONTAINING PROTEIN"/>
    <property type="match status" value="1"/>
</dbReference>
<evidence type="ECO:0000259" key="1">
    <source>
        <dbReference type="Pfam" id="PF25278"/>
    </source>
</evidence>
<evidence type="ECO:0000313" key="3">
    <source>
        <dbReference type="Proteomes" id="UP000765509"/>
    </source>
</evidence>
<dbReference type="Pfam" id="PF25278">
    <property type="entry name" value="DUF7872"/>
    <property type="match status" value="1"/>
</dbReference>
<evidence type="ECO:0000313" key="2">
    <source>
        <dbReference type="EMBL" id="MBW0472740.1"/>
    </source>
</evidence>
<organism evidence="2 3">
    <name type="scientific">Austropuccinia psidii MF-1</name>
    <dbReference type="NCBI Taxonomy" id="1389203"/>
    <lineage>
        <taxon>Eukaryota</taxon>
        <taxon>Fungi</taxon>
        <taxon>Dikarya</taxon>
        <taxon>Basidiomycota</taxon>
        <taxon>Pucciniomycotina</taxon>
        <taxon>Pucciniomycetes</taxon>
        <taxon>Pucciniales</taxon>
        <taxon>Sphaerophragmiaceae</taxon>
        <taxon>Austropuccinia</taxon>
    </lineage>
</organism>
<dbReference type="PANTHER" id="PTHR33339:SF1">
    <property type="entry name" value="LYSM DOMAIN-CONTAINING PROTEIN"/>
    <property type="match status" value="1"/>
</dbReference>
<name>A0A9Q3BY09_9BASI</name>
<keyword evidence="3" id="KW-1185">Reference proteome</keyword>
<dbReference type="AlphaFoldDB" id="A0A9Q3BY09"/>
<dbReference type="InterPro" id="IPR057194">
    <property type="entry name" value="DUF7872"/>
</dbReference>
<feature type="domain" description="DUF7872" evidence="1">
    <location>
        <begin position="248"/>
        <end position="338"/>
    </location>
</feature>
<gene>
    <name evidence="2" type="ORF">O181_012455</name>
</gene>
<reference evidence="2" key="1">
    <citation type="submission" date="2021-03" db="EMBL/GenBank/DDBJ databases">
        <title>Draft genome sequence of rust myrtle Austropuccinia psidii MF-1, a brazilian biotype.</title>
        <authorList>
            <person name="Quecine M.C."/>
            <person name="Pachon D.M.R."/>
            <person name="Bonatelli M.L."/>
            <person name="Correr F.H."/>
            <person name="Franceschini L.M."/>
            <person name="Leite T.F."/>
            <person name="Margarido G.R.A."/>
            <person name="Almeida C.A."/>
            <person name="Ferrarezi J.A."/>
            <person name="Labate C.A."/>
        </authorList>
    </citation>
    <scope>NUCLEOTIDE SEQUENCE</scope>
    <source>
        <strain evidence="2">MF-1</strain>
    </source>
</reference>
<dbReference type="OrthoDB" id="2499475at2759"/>
<protein>
    <recommendedName>
        <fullName evidence="1">DUF7872 domain-containing protein</fullName>
    </recommendedName>
</protein>
<accession>A0A9Q3BY09</accession>
<proteinExistence type="predicted"/>
<dbReference type="EMBL" id="AVOT02003187">
    <property type="protein sequence ID" value="MBW0472740.1"/>
    <property type="molecule type" value="Genomic_DNA"/>
</dbReference>